<comment type="caution">
    <text evidence="2">The sequence shown here is derived from an EMBL/GenBank/DDBJ whole genome shotgun (WGS) entry which is preliminary data.</text>
</comment>
<evidence type="ECO:0000256" key="1">
    <source>
        <dbReference type="SAM" id="MobiDB-lite"/>
    </source>
</evidence>
<evidence type="ECO:0000313" key="3">
    <source>
        <dbReference type="Proteomes" id="UP001154282"/>
    </source>
</evidence>
<dbReference type="Proteomes" id="UP001154282">
    <property type="component" value="Unassembled WGS sequence"/>
</dbReference>
<name>A0AAV0LDG5_9ROSI</name>
<keyword evidence="3" id="KW-1185">Reference proteome</keyword>
<dbReference type="EMBL" id="CAMGYJ010000006">
    <property type="protein sequence ID" value="CAI0432567.1"/>
    <property type="molecule type" value="Genomic_DNA"/>
</dbReference>
<proteinExistence type="predicted"/>
<accession>A0AAV0LDG5</accession>
<feature type="region of interest" description="Disordered" evidence="1">
    <location>
        <begin position="39"/>
        <end position="90"/>
    </location>
</feature>
<protein>
    <submittedName>
        <fullName evidence="2">Uncharacterized protein</fullName>
    </submittedName>
</protein>
<reference evidence="2" key="1">
    <citation type="submission" date="2022-08" db="EMBL/GenBank/DDBJ databases">
        <authorList>
            <person name="Gutierrez-Valencia J."/>
        </authorList>
    </citation>
    <scope>NUCLEOTIDE SEQUENCE</scope>
</reference>
<sequence length="90" mass="10030">MSPCRPGFSAILFPSMEIWVSSRKPTAEVSLTDLGAIAKKEGEAEPSPSRRSHCDCRRRTQKEEEGLVEEDRAEDEGKKEEGEGWGIFCS</sequence>
<organism evidence="2 3">
    <name type="scientific">Linum tenue</name>
    <dbReference type="NCBI Taxonomy" id="586396"/>
    <lineage>
        <taxon>Eukaryota</taxon>
        <taxon>Viridiplantae</taxon>
        <taxon>Streptophyta</taxon>
        <taxon>Embryophyta</taxon>
        <taxon>Tracheophyta</taxon>
        <taxon>Spermatophyta</taxon>
        <taxon>Magnoliopsida</taxon>
        <taxon>eudicotyledons</taxon>
        <taxon>Gunneridae</taxon>
        <taxon>Pentapetalae</taxon>
        <taxon>rosids</taxon>
        <taxon>fabids</taxon>
        <taxon>Malpighiales</taxon>
        <taxon>Linaceae</taxon>
        <taxon>Linum</taxon>
    </lineage>
</organism>
<gene>
    <name evidence="2" type="ORF">LITE_LOCUS23501</name>
</gene>
<evidence type="ECO:0000313" key="2">
    <source>
        <dbReference type="EMBL" id="CAI0432567.1"/>
    </source>
</evidence>
<dbReference type="AlphaFoldDB" id="A0AAV0LDG5"/>
<feature type="compositionally biased region" description="Basic and acidic residues" evidence="1">
    <location>
        <begin position="52"/>
        <end position="65"/>
    </location>
</feature>